<evidence type="ECO:0000313" key="10">
    <source>
        <dbReference type="EMBL" id="STO98254.1"/>
    </source>
</evidence>
<keyword evidence="5 8" id="KW-0808">Transferase</keyword>
<dbReference type="CDD" id="cd04301">
    <property type="entry name" value="NAT_SF"/>
    <property type="match status" value="1"/>
</dbReference>
<comment type="similarity">
    <text evidence="2 8">Belongs to the acetyltransferase family. EctA subfamily.</text>
</comment>
<dbReference type="SUPFAM" id="SSF55729">
    <property type="entry name" value="Acyl-CoA N-acyltransferases (Nat)"/>
    <property type="match status" value="1"/>
</dbReference>
<evidence type="ECO:0000256" key="3">
    <source>
        <dbReference type="ARBA" id="ARBA00012355"/>
    </source>
</evidence>
<dbReference type="PROSITE" id="PS51186">
    <property type="entry name" value="GNAT"/>
    <property type="match status" value="1"/>
</dbReference>
<dbReference type="STRING" id="673.AL542_00890"/>
<proteinExistence type="inferred from homology"/>
<evidence type="ECO:0000313" key="11">
    <source>
        <dbReference type="Proteomes" id="UP000254512"/>
    </source>
</evidence>
<dbReference type="EMBL" id="UGHD01000003">
    <property type="protein sequence ID" value="STO98254.1"/>
    <property type="molecule type" value="Genomic_DNA"/>
</dbReference>
<dbReference type="InterPro" id="IPR000182">
    <property type="entry name" value="GNAT_dom"/>
</dbReference>
<keyword evidence="6 8" id="KW-0012">Acyltransferase</keyword>
<dbReference type="GeneID" id="58894428"/>
<dbReference type="Gene3D" id="3.40.630.30">
    <property type="match status" value="1"/>
</dbReference>
<dbReference type="KEGG" id="gho:AL542_00890"/>
<evidence type="ECO:0000256" key="6">
    <source>
        <dbReference type="ARBA" id="ARBA00023315"/>
    </source>
</evidence>
<comment type="catalytic activity">
    <reaction evidence="7 8">
        <text>L-2,4-diaminobutanoate + acetyl-CoA = (2S)-4-acetamido-2-aminobutanoate + CoA + H(+)</text>
        <dbReference type="Rhea" id="RHEA:16901"/>
        <dbReference type="ChEBI" id="CHEBI:15378"/>
        <dbReference type="ChEBI" id="CHEBI:57287"/>
        <dbReference type="ChEBI" id="CHEBI:57288"/>
        <dbReference type="ChEBI" id="CHEBI:58761"/>
        <dbReference type="ChEBI" id="CHEBI:58929"/>
        <dbReference type="EC" id="2.3.1.178"/>
    </reaction>
</comment>
<evidence type="ECO:0000256" key="4">
    <source>
        <dbReference type="ARBA" id="ARBA00017935"/>
    </source>
</evidence>
<evidence type="ECO:0000256" key="2">
    <source>
        <dbReference type="ARBA" id="ARBA00010712"/>
    </source>
</evidence>
<evidence type="ECO:0000256" key="7">
    <source>
        <dbReference type="ARBA" id="ARBA00048924"/>
    </source>
</evidence>
<dbReference type="GO" id="GO:0033816">
    <property type="term" value="F:diaminobutyrate acetyltransferase activity"/>
    <property type="evidence" value="ECO:0007669"/>
    <property type="project" value="UniProtKB-EC"/>
</dbReference>
<evidence type="ECO:0000256" key="1">
    <source>
        <dbReference type="ARBA" id="ARBA00004978"/>
    </source>
</evidence>
<protein>
    <recommendedName>
        <fullName evidence="4 8">L-2,4-diaminobutyric acid acetyltransferase</fullName>
        <shortName evidence="8">DABA acetyltransferase</shortName>
        <ecNumber evidence="3 8">2.3.1.178</ecNumber>
    </recommendedName>
</protein>
<reference evidence="10 11" key="1">
    <citation type="submission" date="2018-06" db="EMBL/GenBank/DDBJ databases">
        <authorList>
            <consortium name="Pathogen Informatics"/>
            <person name="Doyle S."/>
        </authorList>
    </citation>
    <scope>NUCLEOTIDE SEQUENCE [LARGE SCALE GENOMIC DNA]</scope>
    <source>
        <strain evidence="10 11">NCTC11645</strain>
    </source>
</reference>
<gene>
    <name evidence="8 10" type="primary">ectA</name>
    <name evidence="10" type="ORF">NCTC11645_03238</name>
</gene>
<comment type="function">
    <text evidence="8">Catalyzes the acetylation of L-2,4-diaminobutyrate (DABA) to gamma-N-acetyl-alpha,gamma-diaminobutyric acid (ADABA) with acetyl coenzyme A.</text>
</comment>
<dbReference type="GO" id="GO:0019491">
    <property type="term" value="P:ectoine biosynthetic process"/>
    <property type="evidence" value="ECO:0007669"/>
    <property type="project" value="UniProtKB-UniPathway"/>
</dbReference>
<name>A0A377J7J7_GRIHO</name>
<sequence>MSTETINQYATLKRLRTDQDAWVFRTPRMDDGIKIHNLIAHCPPLDENSSYCNFLQSSHFNNTCVLAEFNGKVAGFISGYRKPDAPNHLFVWQVAVAPDMRGLGLAYQMLQELLMREHLQEITAVETTITESNEGSWRLFKKLDAANGKQGSVSVFLDEEQHFKGRHDTEYLYHIPLKNKH</sequence>
<evidence type="ECO:0000256" key="5">
    <source>
        <dbReference type="ARBA" id="ARBA00022679"/>
    </source>
</evidence>
<evidence type="ECO:0000256" key="8">
    <source>
        <dbReference type="RuleBase" id="RU365045"/>
    </source>
</evidence>
<accession>A0A377J7J7</accession>
<dbReference type="NCBIfam" id="TIGR02406">
    <property type="entry name" value="ectoine_EctA"/>
    <property type="match status" value="1"/>
</dbReference>
<dbReference type="Pfam" id="PF00583">
    <property type="entry name" value="Acetyltransf_1"/>
    <property type="match status" value="1"/>
</dbReference>
<dbReference type="AlphaFoldDB" id="A0A377J7J7"/>
<dbReference type="Proteomes" id="UP000254512">
    <property type="component" value="Unassembled WGS sequence"/>
</dbReference>
<feature type="domain" description="N-acetyltransferase" evidence="9">
    <location>
        <begin position="22"/>
        <end position="178"/>
    </location>
</feature>
<dbReference type="UniPathway" id="UPA00067">
    <property type="reaction ID" value="UER00122"/>
</dbReference>
<dbReference type="RefSeq" id="WP_005504323.1">
    <property type="nucleotide sequence ID" value="NZ_CABMOB010000001.1"/>
</dbReference>
<dbReference type="InterPro" id="IPR016181">
    <property type="entry name" value="Acyl_CoA_acyltransferase"/>
</dbReference>
<evidence type="ECO:0000259" key="9">
    <source>
        <dbReference type="PROSITE" id="PS51186"/>
    </source>
</evidence>
<comment type="pathway">
    <text evidence="1 8">Amine and polyamine biosynthesis; ectoine biosynthesis; L-ectoine from L-aspartate 4-semialdehyde: step 2/3.</text>
</comment>
<organism evidence="10 11">
    <name type="scientific">Grimontia hollisae</name>
    <name type="common">Vibrio hollisae</name>
    <dbReference type="NCBI Taxonomy" id="673"/>
    <lineage>
        <taxon>Bacteria</taxon>
        <taxon>Pseudomonadati</taxon>
        <taxon>Pseudomonadota</taxon>
        <taxon>Gammaproteobacteria</taxon>
        <taxon>Vibrionales</taxon>
        <taxon>Vibrionaceae</taxon>
        <taxon>Grimontia</taxon>
    </lineage>
</organism>
<dbReference type="EC" id="2.3.1.178" evidence="3 8"/>
<dbReference type="InterPro" id="IPR012772">
    <property type="entry name" value="Ectoine_EctA"/>
</dbReference>